<dbReference type="PANTHER" id="PTHR10809">
    <property type="entry name" value="VESICLE-ASSOCIATED MEMBRANE PROTEIN-ASSOCIATED PROTEIN"/>
    <property type="match status" value="1"/>
</dbReference>
<evidence type="ECO:0000256" key="7">
    <source>
        <dbReference type="SAM" id="MobiDB-lite"/>
    </source>
</evidence>
<dbReference type="GO" id="GO:0001786">
    <property type="term" value="F:phosphatidylserine binding"/>
    <property type="evidence" value="ECO:0007669"/>
    <property type="project" value="UniProtKB-ARBA"/>
</dbReference>
<accession>F4S9A7</accession>
<dbReference type="STRING" id="747676.F4S9A7"/>
<feature type="domain" description="MSP" evidence="9">
    <location>
        <begin position="2"/>
        <end position="125"/>
    </location>
</feature>
<dbReference type="eggNOG" id="KOG0439">
    <property type="taxonomic scope" value="Eukaryota"/>
</dbReference>
<dbReference type="GO" id="GO:0033149">
    <property type="term" value="F:FFAT motif binding"/>
    <property type="evidence" value="ECO:0007669"/>
    <property type="project" value="TreeGrafter"/>
</dbReference>
<dbReference type="InParanoid" id="F4S9A7"/>
<dbReference type="RefSeq" id="XP_007417930.1">
    <property type="nucleotide sequence ID" value="XM_007417868.1"/>
</dbReference>
<dbReference type="AlphaFoldDB" id="F4S9A7"/>
<evidence type="ECO:0000256" key="3">
    <source>
        <dbReference type="ARBA" id="ARBA00022692"/>
    </source>
</evidence>
<evidence type="ECO:0000256" key="8">
    <source>
        <dbReference type="SAM" id="Phobius"/>
    </source>
</evidence>
<keyword evidence="6" id="KW-0175">Coiled coil</keyword>
<dbReference type="GeneID" id="18932409"/>
<dbReference type="FunFam" id="2.60.40.10:FF:000813">
    <property type="entry name" value="Vesicle-associated protein 1-1"/>
    <property type="match status" value="1"/>
</dbReference>
<evidence type="ECO:0000259" key="9">
    <source>
        <dbReference type="PROSITE" id="PS50202"/>
    </source>
</evidence>
<dbReference type="InterPro" id="IPR013783">
    <property type="entry name" value="Ig-like_fold"/>
</dbReference>
<evidence type="ECO:0000256" key="4">
    <source>
        <dbReference type="ARBA" id="ARBA00022989"/>
    </source>
</evidence>
<dbReference type="OrthoDB" id="264603at2759"/>
<dbReference type="GO" id="GO:0035091">
    <property type="term" value="F:phosphatidylinositol binding"/>
    <property type="evidence" value="ECO:0007669"/>
    <property type="project" value="UniProtKB-ARBA"/>
</dbReference>
<dbReference type="FunCoup" id="F4S9A7">
    <property type="interactions" value="15"/>
</dbReference>
<dbReference type="Gene3D" id="2.60.40.10">
    <property type="entry name" value="Immunoglobulins"/>
    <property type="match status" value="1"/>
</dbReference>
<dbReference type="GO" id="GO:0005886">
    <property type="term" value="C:plasma membrane"/>
    <property type="evidence" value="ECO:0007669"/>
    <property type="project" value="TreeGrafter"/>
</dbReference>
<gene>
    <name evidence="10" type="ORF">MELLADRAFT_73524</name>
</gene>
<feature type="compositionally biased region" description="Polar residues" evidence="7">
    <location>
        <begin position="208"/>
        <end position="223"/>
    </location>
</feature>
<dbReference type="GO" id="GO:0007009">
    <property type="term" value="P:plasma membrane organization"/>
    <property type="evidence" value="ECO:0007669"/>
    <property type="project" value="UniProtKB-ARBA"/>
</dbReference>
<dbReference type="GO" id="GO:0160219">
    <property type="term" value="C:cortical endoplasmic reticulum membrane"/>
    <property type="evidence" value="ECO:0007669"/>
    <property type="project" value="UniProtKB-ARBA"/>
</dbReference>
<feature type="compositionally biased region" description="Polar residues" evidence="7">
    <location>
        <begin position="171"/>
        <end position="185"/>
    </location>
</feature>
<keyword evidence="5 8" id="KW-0472">Membrane</keyword>
<evidence type="ECO:0000256" key="1">
    <source>
        <dbReference type="ARBA" id="ARBA00004211"/>
    </source>
</evidence>
<dbReference type="HOGENOM" id="CLU_032848_1_0_1"/>
<sequence length="359" mass="38855">MSVEVNPSQLGFQRPLTQLVKRTLTVSNPNAQPIAFKVKTTAPKQYCVRPNSGRIEPGERVEVSVLLQPMKEDPEAGAKCRDKFLVQSTIITPERESRPFAELWSSVEKEDKSSISEHKIRCTYLPPADELNGAPQTNEFGVHKNGNGPAGLGAIPHTTNRDDDDDPRFNSVRSSNIGTYHQAPSGSPPNRFELDQPDTTVYVAAQDESFTGRQRINSSTSPIHTLKHRASGQTSLSATEDGKGGPPAPSAPSRSSPSMNGISHKSSNPLPPVTLEEVHKLTAQLSAAQKEIERLKTSLKQGEEGLRKRNSHAGANSHVSGADMMTLGTHGLKGPSGLVPVQTVVLISIGVFAFTWLFF</sequence>
<keyword evidence="11" id="KW-1185">Reference proteome</keyword>
<dbReference type="Proteomes" id="UP000001072">
    <property type="component" value="Unassembled WGS sequence"/>
</dbReference>
<proteinExistence type="inferred from homology"/>
<dbReference type="PROSITE" id="PS50202">
    <property type="entry name" value="MSP"/>
    <property type="match status" value="1"/>
</dbReference>
<reference evidence="11" key="1">
    <citation type="journal article" date="2011" name="Proc. Natl. Acad. Sci. U.S.A.">
        <title>Obligate biotrophy features unraveled by the genomic analysis of rust fungi.</title>
        <authorList>
            <person name="Duplessis S."/>
            <person name="Cuomo C.A."/>
            <person name="Lin Y.-C."/>
            <person name="Aerts A."/>
            <person name="Tisserant E."/>
            <person name="Veneault-Fourrey C."/>
            <person name="Joly D.L."/>
            <person name="Hacquard S."/>
            <person name="Amselem J."/>
            <person name="Cantarel B.L."/>
            <person name="Chiu R."/>
            <person name="Coutinho P.M."/>
            <person name="Feau N."/>
            <person name="Field M."/>
            <person name="Frey P."/>
            <person name="Gelhaye E."/>
            <person name="Goldberg J."/>
            <person name="Grabherr M.G."/>
            <person name="Kodira C.D."/>
            <person name="Kohler A."/>
            <person name="Kuees U."/>
            <person name="Lindquist E.A."/>
            <person name="Lucas S.M."/>
            <person name="Mago R."/>
            <person name="Mauceli E."/>
            <person name="Morin E."/>
            <person name="Murat C."/>
            <person name="Pangilinan J.L."/>
            <person name="Park R."/>
            <person name="Pearson M."/>
            <person name="Quesneville H."/>
            <person name="Rouhier N."/>
            <person name="Sakthikumar S."/>
            <person name="Salamov A.A."/>
            <person name="Schmutz J."/>
            <person name="Selles B."/>
            <person name="Shapiro H."/>
            <person name="Tanguay P."/>
            <person name="Tuskan G.A."/>
            <person name="Henrissat B."/>
            <person name="Van de Peer Y."/>
            <person name="Rouze P."/>
            <person name="Ellis J.G."/>
            <person name="Dodds P.N."/>
            <person name="Schein J.E."/>
            <person name="Zhong S."/>
            <person name="Hamelin R.C."/>
            <person name="Grigoriev I.V."/>
            <person name="Szabo L.J."/>
            <person name="Martin F."/>
        </authorList>
    </citation>
    <scope>NUCLEOTIDE SEQUENCE [LARGE SCALE GENOMIC DNA]</scope>
    <source>
        <strain evidence="11">98AG31 / pathotype 3-4-7</strain>
    </source>
</reference>
<feature type="coiled-coil region" evidence="6">
    <location>
        <begin position="278"/>
        <end position="305"/>
    </location>
</feature>
<dbReference type="InterPro" id="IPR016763">
    <property type="entry name" value="VAP"/>
</dbReference>
<keyword evidence="4 8" id="KW-1133">Transmembrane helix</keyword>
<evidence type="ECO:0000313" key="10">
    <source>
        <dbReference type="EMBL" id="EGF98798.1"/>
    </source>
</evidence>
<comment type="similarity">
    <text evidence="2">Belongs to the VAMP-associated protein (VAP) (TC 9.B.17) family.</text>
</comment>
<feature type="transmembrane region" description="Helical" evidence="8">
    <location>
        <begin position="337"/>
        <end position="358"/>
    </location>
</feature>
<dbReference type="EMBL" id="GL883169">
    <property type="protein sequence ID" value="EGF98798.1"/>
    <property type="molecule type" value="Genomic_DNA"/>
</dbReference>
<evidence type="ECO:0000256" key="6">
    <source>
        <dbReference type="SAM" id="Coils"/>
    </source>
</evidence>
<dbReference type="Pfam" id="PF00635">
    <property type="entry name" value="Motile_Sperm"/>
    <property type="match status" value="1"/>
</dbReference>
<feature type="region of interest" description="Disordered" evidence="7">
    <location>
        <begin position="130"/>
        <end position="195"/>
    </location>
</feature>
<protein>
    <recommendedName>
        <fullName evidence="9">MSP domain-containing protein</fullName>
    </recommendedName>
</protein>
<name>F4S9A7_MELLP</name>
<dbReference type="GO" id="GO:0061817">
    <property type="term" value="P:endoplasmic reticulum-plasma membrane tethering"/>
    <property type="evidence" value="ECO:0007669"/>
    <property type="project" value="TreeGrafter"/>
</dbReference>
<dbReference type="GO" id="GO:0051685">
    <property type="term" value="P:maintenance of ER location"/>
    <property type="evidence" value="ECO:0007669"/>
    <property type="project" value="UniProtKB-ARBA"/>
</dbReference>
<dbReference type="VEuPathDB" id="FungiDB:MELLADRAFT_73524"/>
<dbReference type="InterPro" id="IPR008962">
    <property type="entry name" value="PapD-like_sf"/>
</dbReference>
<evidence type="ECO:0000313" key="11">
    <source>
        <dbReference type="Proteomes" id="UP000001072"/>
    </source>
</evidence>
<dbReference type="GO" id="GO:0160214">
    <property type="term" value="F:endoplasmic reticulum-plasma membrane adaptor activity"/>
    <property type="evidence" value="ECO:0007669"/>
    <property type="project" value="UniProtKB-ARBA"/>
</dbReference>
<evidence type="ECO:0000256" key="5">
    <source>
        <dbReference type="ARBA" id="ARBA00023136"/>
    </source>
</evidence>
<dbReference type="GO" id="GO:0061709">
    <property type="term" value="P:reticulophagy"/>
    <property type="evidence" value="ECO:0007669"/>
    <property type="project" value="UniProtKB-ARBA"/>
</dbReference>
<feature type="region of interest" description="Disordered" evidence="7">
    <location>
        <begin position="207"/>
        <end position="272"/>
    </location>
</feature>
<dbReference type="GO" id="GO:1902647">
    <property type="term" value="P:negative regulation of 1-phosphatidyl-1D-myo-inositol 4,5-bisphosphate biosynthetic process"/>
    <property type="evidence" value="ECO:0007669"/>
    <property type="project" value="UniProtKB-ARBA"/>
</dbReference>
<organism evidence="11">
    <name type="scientific">Melampsora larici-populina (strain 98AG31 / pathotype 3-4-7)</name>
    <name type="common">Poplar leaf rust fungus</name>
    <dbReference type="NCBI Taxonomy" id="747676"/>
    <lineage>
        <taxon>Eukaryota</taxon>
        <taxon>Fungi</taxon>
        <taxon>Dikarya</taxon>
        <taxon>Basidiomycota</taxon>
        <taxon>Pucciniomycotina</taxon>
        <taxon>Pucciniomycetes</taxon>
        <taxon>Pucciniales</taxon>
        <taxon>Melampsoraceae</taxon>
        <taxon>Melampsora</taxon>
    </lineage>
</organism>
<dbReference type="GO" id="GO:0090158">
    <property type="term" value="P:endoplasmic reticulum membrane organization"/>
    <property type="evidence" value="ECO:0007669"/>
    <property type="project" value="TreeGrafter"/>
</dbReference>
<comment type="subcellular location">
    <subcellularLocation>
        <location evidence="1">Membrane</location>
        <topology evidence="1">Single-pass type IV membrane protein</topology>
    </subcellularLocation>
</comment>
<dbReference type="SUPFAM" id="SSF49354">
    <property type="entry name" value="PapD-like"/>
    <property type="match status" value="1"/>
</dbReference>
<dbReference type="GO" id="GO:0140506">
    <property type="term" value="F:endoplasmic reticulum-autophagosome adaptor activity"/>
    <property type="evidence" value="ECO:0007669"/>
    <property type="project" value="UniProtKB-ARBA"/>
</dbReference>
<dbReference type="PANTHER" id="PTHR10809:SF6">
    <property type="entry name" value="AT11025P-RELATED"/>
    <property type="match status" value="1"/>
</dbReference>
<evidence type="ECO:0000256" key="2">
    <source>
        <dbReference type="ARBA" id="ARBA00008932"/>
    </source>
</evidence>
<feature type="compositionally biased region" description="Polar residues" evidence="7">
    <location>
        <begin position="259"/>
        <end position="268"/>
    </location>
</feature>
<dbReference type="InterPro" id="IPR000535">
    <property type="entry name" value="MSP_dom"/>
</dbReference>
<dbReference type="KEGG" id="mlr:MELLADRAFT_73524"/>
<dbReference type="PIRSF" id="PIRSF019693">
    <property type="entry name" value="VAMP-associated"/>
    <property type="match status" value="1"/>
</dbReference>
<keyword evidence="3 8" id="KW-0812">Transmembrane</keyword>